<name>A0A5J4Z648_PORPP</name>
<feature type="region of interest" description="Disordered" evidence="6">
    <location>
        <begin position="1"/>
        <end position="80"/>
    </location>
</feature>
<evidence type="ECO:0000313" key="8">
    <source>
        <dbReference type="EMBL" id="KAA8499331.1"/>
    </source>
</evidence>
<dbReference type="PROSITE" id="PS50023">
    <property type="entry name" value="LIM_DOMAIN_2"/>
    <property type="match status" value="3"/>
</dbReference>
<dbReference type="GO" id="GO:0003712">
    <property type="term" value="F:transcription coregulator activity"/>
    <property type="evidence" value="ECO:0007669"/>
    <property type="project" value="TreeGrafter"/>
</dbReference>
<feature type="domain" description="LIM zinc-binding" evidence="7">
    <location>
        <begin position="80"/>
        <end position="140"/>
    </location>
</feature>
<dbReference type="Proteomes" id="UP000324585">
    <property type="component" value="Unassembled WGS sequence"/>
</dbReference>
<organism evidence="8 9">
    <name type="scientific">Porphyridium purpureum</name>
    <name type="common">Red alga</name>
    <name type="synonym">Porphyridium cruentum</name>
    <dbReference type="NCBI Taxonomy" id="35688"/>
    <lineage>
        <taxon>Eukaryota</taxon>
        <taxon>Rhodophyta</taxon>
        <taxon>Bangiophyceae</taxon>
        <taxon>Porphyridiales</taxon>
        <taxon>Porphyridiaceae</taxon>
        <taxon>Porphyridium</taxon>
    </lineage>
</organism>
<evidence type="ECO:0000256" key="5">
    <source>
        <dbReference type="PROSITE-ProRule" id="PRU00125"/>
    </source>
</evidence>
<dbReference type="SUPFAM" id="SSF57716">
    <property type="entry name" value="Glucocorticoid receptor-like (DNA-binding domain)"/>
    <property type="match status" value="2"/>
</dbReference>
<evidence type="ECO:0000256" key="1">
    <source>
        <dbReference type="ARBA" id="ARBA00022723"/>
    </source>
</evidence>
<dbReference type="EMBL" id="VRMN01000001">
    <property type="protein sequence ID" value="KAA8499331.1"/>
    <property type="molecule type" value="Genomic_DNA"/>
</dbReference>
<keyword evidence="2" id="KW-0677">Repeat</keyword>
<dbReference type="InterPro" id="IPR001781">
    <property type="entry name" value="Znf_LIM"/>
</dbReference>
<evidence type="ECO:0000259" key="7">
    <source>
        <dbReference type="PROSITE" id="PS50023"/>
    </source>
</evidence>
<dbReference type="PROSITE" id="PS00478">
    <property type="entry name" value="LIM_DOMAIN_1"/>
    <property type="match status" value="1"/>
</dbReference>
<feature type="compositionally biased region" description="Basic and acidic residues" evidence="6">
    <location>
        <begin position="67"/>
        <end position="80"/>
    </location>
</feature>
<sequence length="504" mass="56501">MGACLSAEKEAGAADGKPQHSPRAKARDAGAERKGAAAVRAAANAGKGAGYEDDDDDDGSGDDAEDAVDKDPNFTAHEQGKCPKCKEDMAKAESTMYQLTGSWHPQCFTCPKCEKNMNRSHYVVMSGFPWCQECYNEEHGPKCPVCEKALGKERVNALDLEWHKECFLCDVCKNPLKGQIHYENNKLYCNRDYVDAFKPRCGGCEKPLDGPFVMALDLKFHPKCFTCATCKNVLVEFEEVNGEAYCEMCDPKRSEFACAICTLPLNAKDYLKNLWGEMYCPEHDHMFPECSSCGTMVCQLPEDDERPMCKHCKTNLADAKNIGKESREVLLDNVLADLEKVGLVVETLPRISIVKQEVVNQHASKAHRNKTSCLRYDKTGKPVELFLVEGRVPEDLEADIAHEIGHLYLWEQNFPPLKGIVEEGVSEMFRVKFLELQLDEEEATTGFGGPSMRTDAIERKKRVETNTDLMYGGGYRGLVDGMKAERVNFTHALEIIKETKWFPR</sequence>
<protein>
    <submittedName>
        <fullName evidence="8">Leupaxin</fullName>
    </submittedName>
</protein>
<dbReference type="OrthoDB" id="1112565at2759"/>
<dbReference type="Pfam" id="PF00412">
    <property type="entry name" value="LIM"/>
    <property type="match status" value="3"/>
</dbReference>
<dbReference type="GO" id="GO:0005634">
    <property type="term" value="C:nucleus"/>
    <property type="evidence" value="ECO:0007669"/>
    <property type="project" value="TreeGrafter"/>
</dbReference>
<dbReference type="SMART" id="SM00132">
    <property type="entry name" value="LIM"/>
    <property type="match status" value="3"/>
</dbReference>
<dbReference type="CDD" id="cd08368">
    <property type="entry name" value="LIM"/>
    <property type="match status" value="1"/>
</dbReference>
<keyword evidence="3 5" id="KW-0862">Zinc</keyword>
<dbReference type="AlphaFoldDB" id="A0A5J4Z648"/>
<feature type="compositionally biased region" description="Basic and acidic residues" evidence="6">
    <location>
        <begin position="25"/>
        <end position="35"/>
    </location>
</feature>
<accession>A0A5J4Z648</accession>
<feature type="domain" description="LIM zinc-binding" evidence="7">
    <location>
        <begin position="200"/>
        <end position="256"/>
    </location>
</feature>
<gene>
    <name evidence="8" type="ORF">FVE85_6916</name>
</gene>
<keyword evidence="9" id="KW-1185">Reference proteome</keyword>
<dbReference type="GO" id="GO:0046872">
    <property type="term" value="F:metal ion binding"/>
    <property type="evidence" value="ECO:0007669"/>
    <property type="project" value="UniProtKB-KW"/>
</dbReference>
<keyword evidence="1 5" id="KW-0479">Metal-binding</keyword>
<evidence type="ECO:0000256" key="6">
    <source>
        <dbReference type="SAM" id="MobiDB-lite"/>
    </source>
</evidence>
<evidence type="ECO:0000256" key="3">
    <source>
        <dbReference type="ARBA" id="ARBA00022833"/>
    </source>
</evidence>
<dbReference type="PANTHER" id="PTHR24205">
    <property type="entry name" value="FOUR AND A HALF LIM DOMAINS PROTEIN"/>
    <property type="match status" value="1"/>
</dbReference>
<feature type="compositionally biased region" description="Acidic residues" evidence="6">
    <location>
        <begin position="51"/>
        <end position="66"/>
    </location>
</feature>
<comment type="caution">
    <text evidence="8">The sequence shown here is derived from an EMBL/GenBank/DDBJ whole genome shotgun (WGS) entry which is preliminary data.</text>
</comment>
<feature type="compositionally biased region" description="Low complexity" evidence="6">
    <location>
        <begin position="36"/>
        <end position="46"/>
    </location>
</feature>
<reference evidence="9" key="1">
    <citation type="journal article" date="2019" name="Nat. Commun.">
        <title>Expansion of phycobilisome linker gene families in mesophilic red algae.</title>
        <authorList>
            <person name="Lee J."/>
            <person name="Kim D."/>
            <person name="Bhattacharya D."/>
            <person name="Yoon H.S."/>
        </authorList>
    </citation>
    <scope>NUCLEOTIDE SEQUENCE [LARGE SCALE GENOMIC DNA]</scope>
    <source>
        <strain evidence="9">CCMP 1328</strain>
    </source>
</reference>
<dbReference type="Gene3D" id="2.10.110.10">
    <property type="entry name" value="Cysteine Rich Protein"/>
    <property type="match status" value="3"/>
</dbReference>
<keyword evidence="4 5" id="KW-0440">LIM domain</keyword>
<evidence type="ECO:0000256" key="2">
    <source>
        <dbReference type="ARBA" id="ARBA00022737"/>
    </source>
</evidence>
<evidence type="ECO:0000256" key="4">
    <source>
        <dbReference type="ARBA" id="ARBA00023038"/>
    </source>
</evidence>
<feature type="domain" description="LIM zinc-binding" evidence="7">
    <location>
        <begin position="141"/>
        <end position="199"/>
    </location>
</feature>
<evidence type="ECO:0000313" key="9">
    <source>
        <dbReference type="Proteomes" id="UP000324585"/>
    </source>
</evidence>
<dbReference type="PANTHER" id="PTHR24205:SF16">
    <property type="entry name" value="GH01042P-RELATED"/>
    <property type="match status" value="1"/>
</dbReference>
<proteinExistence type="predicted"/>